<feature type="region of interest" description="Disordered" evidence="1">
    <location>
        <begin position="280"/>
        <end position="303"/>
    </location>
</feature>
<dbReference type="Proteomes" id="UP000663827">
    <property type="component" value="Unassembled WGS sequence"/>
</dbReference>
<name>A0A8H3E092_9AGAM</name>
<accession>A0A8H3E092</accession>
<dbReference type="OrthoDB" id="10250458at2759"/>
<dbReference type="EMBL" id="CAJNJQ010002097">
    <property type="protein sequence ID" value="CAE7161330.1"/>
    <property type="molecule type" value="Genomic_DNA"/>
</dbReference>
<feature type="region of interest" description="Disordered" evidence="1">
    <location>
        <begin position="241"/>
        <end position="261"/>
    </location>
</feature>
<organism evidence="2 3">
    <name type="scientific">Rhizoctonia solani</name>
    <dbReference type="NCBI Taxonomy" id="456999"/>
    <lineage>
        <taxon>Eukaryota</taxon>
        <taxon>Fungi</taxon>
        <taxon>Dikarya</taxon>
        <taxon>Basidiomycota</taxon>
        <taxon>Agaricomycotina</taxon>
        <taxon>Agaricomycetes</taxon>
        <taxon>Cantharellales</taxon>
        <taxon>Ceratobasidiaceae</taxon>
        <taxon>Rhizoctonia</taxon>
    </lineage>
</organism>
<evidence type="ECO:0000256" key="1">
    <source>
        <dbReference type="SAM" id="MobiDB-lite"/>
    </source>
</evidence>
<dbReference type="AlphaFoldDB" id="A0A8H3E092"/>
<gene>
    <name evidence="2" type="ORF">RDB_LOCUS99940</name>
</gene>
<comment type="caution">
    <text evidence="2">The sequence shown here is derived from an EMBL/GenBank/DDBJ whole genome shotgun (WGS) entry which is preliminary data.</text>
</comment>
<evidence type="ECO:0000313" key="2">
    <source>
        <dbReference type="EMBL" id="CAE7161330.1"/>
    </source>
</evidence>
<evidence type="ECO:0000313" key="3">
    <source>
        <dbReference type="Proteomes" id="UP000663827"/>
    </source>
</evidence>
<sequence length="316" mass="35847">MFFECNASFVAYALLSTFPTITEKEREAVRFIIELIPCYDEATGKLRMTFDAHVLAQIYLAELRVLAGRHSYIHEGSLEEAPQARALLSVIVIPLIRHLSAEEYNRLVDSLEETHLLLSRPPDVLDELVVLWRIRNAKIAADWRSHPAGDLENYEFGVEIPGKRSLEDVLTPLPYPTKRSPLSAVVVERIPDCDLTEYRLRLIDSNETNTLPRSECAKEMELRGKPKTSSKVFAIPFLGRSRGSSDSRSNSSYGSGSSGMSQLSWNDLGEFKEVMDDLQSNHSRRAADHKSNQGVRVKPPKRTQFSRYVKRLFKHA</sequence>
<proteinExistence type="predicted"/>
<protein>
    <submittedName>
        <fullName evidence="2">Uncharacterized protein</fullName>
    </submittedName>
</protein>
<reference evidence="2" key="1">
    <citation type="submission" date="2021-01" db="EMBL/GenBank/DDBJ databases">
        <authorList>
            <person name="Kaushik A."/>
        </authorList>
    </citation>
    <scope>NUCLEOTIDE SEQUENCE</scope>
    <source>
        <strain evidence="2">AG5</strain>
    </source>
</reference>